<reference evidence="1 2" key="1">
    <citation type="journal article" date="2016" name="Nat. Commun.">
        <title>Thousands of microbial genomes shed light on interconnected biogeochemical processes in an aquifer system.</title>
        <authorList>
            <person name="Anantharaman K."/>
            <person name="Brown C.T."/>
            <person name="Hug L.A."/>
            <person name="Sharon I."/>
            <person name="Castelle C.J."/>
            <person name="Probst A.J."/>
            <person name="Thomas B.C."/>
            <person name="Singh A."/>
            <person name="Wilkins M.J."/>
            <person name="Karaoz U."/>
            <person name="Brodie E.L."/>
            <person name="Williams K.H."/>
            <person name="Hubbard S.S."/>
            <person name="Banfield J.F."/>
        </authorList>
    </citation>
    <scope>NUCLEOTIDE SEQUENCE [LARGE SCALE GENOMIC DNA]</scope>
</reference>
<evidence type="ECO:0000313" key="2">
    <source>
        <dbReference type="Proteomes" id="UP000177088"/>
    </source>
</evidence>
<organism evidence="1 2">
    <name type="scientific">Candidatus Uhrbacteria bacterium RIFCSPHIGHO2_02_FULL_60_10</name>
    <dbReference type="NCBI Taxonomy" id="1802392"/>
    <lineage>
        <taxon>Bacteria</taxon>
        <taxon>Candidatus Uhriibacteriota</taxon>
    </lineage>
</organism>
<evidence type="ECO:0000313" key="1">
    <source>
        <dbReference type="EMBL" id="OGL74640.1"/>
    </source>
</evidence>
<sequence>MPILLFGNPEVAADSLPPRLQSALAAARPDLEFLTADPTENLPFDEDTVIVDTVINLEEPRLFTSLDDFAAAPRLTGHDYDVYAEMRWRQKLGKLKKVSIIGLPPNISPDAAKNAVLEMLSDIL</sequence>
<comment type="caution">
    <text evidence="1">The sequence shown here is derived from an EMBL/GenBank/DDBJ whole genome shotgun (WGS) entry which is preliminary data.</text>
</comment>
<name>A0A1F7U8P0_9BACT</name>
<dbReference type="Proteomes" id="UP000177088">
    <property type="component" value="Unassembled WGS sequence"/>
</dbReference>
<dbReference type="EMBL" id="MGEA01000011">
    <property type="protein sequence ID" value="OGL74640.1"/>
    <property type="molecule type" value="Genomic_DNA"/>
</dbReference>
<protein>
    <recommendedName>
        <fullName evidence="3">Hydrogenase maturation protease</fullName>
    </recommendedName>
</protein>
<proteinExistence type="predicted"/>
<dbReference type="AlphaFoldDB" id="A0A1F7U8P0"/>
<evidence type="ECO:0008006" key="3">
    <source>
        <dbReference type="Google" id="ProtNLM"/>
    </source>
</evidence>
<gene>
    <name evidence="1" type="ORF">A3C96_04275</name>
</gene>
<accession>A0A1F7U8P0</accession>